<evidence type="ECO:0000313" key="4">
    <source>
        <dbReference type="EMBL" id="CDR46497.1"/>
    </source>
</evidence>
<feature type="region of interest" description="Disordered" evidence="1">
    <location>
        <begin position="426"/>
        <end position="457"/>
    </location>
</feature>
<dbReference type="PANTHER" id="PTHR34814:SF2">
    <property type="entry name" value="DUF3533 DOMAIN-CONTAINING PROTEIN"/>
    <property type="match status" value="1"/>
</dbReference>
<dbReference type="AlphaFoldDB" id="A0A061BHP7"/>
<dbReference type="OrthoDB" id="2140105at2759"/>
<feature type="transmembrane region" description="Helical" evidence="2">
    <location>
        <begin position="312"/>
        <end position="330"/>
    </location>
</feature>
<feature type="domain" description="DUF3533" evidence="3">
    <location>
        <begin position="47"/>
        <end position="409"/>
    </location>
</feature>
<dbReference type="GO" id="GO:0016020">
    <property type="term" value="C:membrane"/>
    <property type="evidence" value="ECO:0007669"/>
    <property type="project" value="TreeGrafter"/>
</dbReference>
<evidence type="ECO:0000259" key="3">
    <source>
        <dbReference type="Pfam" id="PF12051"/>
    </source>
</evidence>
<gene>
    <name evidence="4" type="ORF">RHTO0S_12e05160g</name>
</gene>
<sequence>MSTGRNDAAMAHTGPAGASVAGGAGRGLSQRPDPVRLALRKLIPAGVLFLPVFFITALWMYGALYHTAEHAHNLSVLVVDFDGGSVGAALLAAVRSVNGQKTLPTFVVANASSITRDEALHRVFDGEYWGAVFATAGATSRFEAALAGGGAAAGYNASQAFEYSGLEVRYPTAWSAVVLSALNRVLQTNAHIFNAQTVAPLLASSTALSPSAAQVAVNPLGSTYINLTPFSFGSRIVLNTIGFVYPFLFQFFFLLALNGIFTATGAYRNLSLARHLTLRLCISIPWTLATSLCVASWAVMFDESYDMKAKNFFALWAVLWVFSTITFDTFDILSTWIPPAFLAYITINVIIMSVSAVIWPIELANRFYRIHYAFPSHATWSTMITIFGNGAVNRLYRDLPILAAWLVVLKIGVVLSLRKRAREGVAVAGGTETAPPAESAGEREAALSARSVSDEEK</sequence>
<feature type="transmembrane region" description="Helical" evidence="2">
    <location>
        <begin position="399"/>
        <end position="417"/>
    </location>
</feature>
<keyword evidence="2" id="KW-1133">Transmembrane helix</keyword>
<feature type="transmembrane region" description="Helical" evidence="2">
    <location>
        <begin position="370"/>
        <end position="387"/>
    </location>
</feature>
<feature type="region of interest" description="Disordered" evidence="1">
    <location>
        <begin position="1"/>
        <end position="27"/>
    </location>
</feature>
<reference evidence="4" key="1">
    <citation type="journal article" date="2014" name="Genome Announc.">
        <title>Draft genome sequence of Rhodosporidium toruloides CECT1137, an oleaginous yeast of biotechnological interest.</title>
        <authorList>
            <person name="Morin N."/>
            <person name="Calcas X."/>
            <person name="Devillers H."/>
            <person name="Durrens P."/>
            <person name="Sherman D.J."/>
            <person name="Nicaud J.-M."/>
            <person name="Neuveglise C."/>
        </authorList>
    </citation>
    <scope>NUCLEOTIDE SEQUENCE</scope>
    <source>
        <strain evidence="4">CECT1137</strain>
    </source>
</reference>
<evidence type="ECO:0000256" key="2">
    <source>
        <dbReference type="SAM" id="Phobius"/>
    </source>
</evidence>
<organism evidence="4">
    <name type="scientific">Rhodotorula toruloides</name>
    <name type="common">Yeast</name>
    <name type="synonym">Rhodosporidium toruloides</name>
    <dbReference type="NCBI Taxonomy" id="5286"/>
    <lineage>
        <taxon>Eukaryota</taxon>
        <taxon>Fungi</taxon>
        <taxon>Dikarya</taxon>
        <taxon>Basidiomycota</taxon>
        <taxon>Pucciniomycotina</taxon>
        <taxon>Microbotryomycetes</taxon>
        <taxon>Sporidiobolales</taxon>
        <taxon>Sporidiobolaceae</taxon>
        <taxon>Rhodotorula</taxon>
    </lineage>
</organism>
<dbReference type="InterPro" id="IPR022703">
    <property type="entry name" value="DUF3533"/>
</dbReference>
<dbReference type="Pfam" id="PF12051">
    <property type="entry name" value="DUF3533"/>
    <property type="match status" value="1"/>
</dbReference>
<dbReference type="PANTHER" id="PTHR34814">
    <property type="entry name" value="NITROSOGUANIDINE RESISTANCE PROTEIN SNG1"/>
    <property type="match status" value="1"/>
</dbReference>
<dbReference type="EMBL" id="LK052947">
    <property type="protein sequence ID" value="CDR46497.1"/>
    <property type="molecule type" value="Genomic_DNA"/>
</dbReference>
<proteinExistence type="predicted"/>
<protein>
    <submittedName>
        <fullName evidence="4">RHTO0S12e05160g1_1</fullName>
    </submittedName>
</protein>
<feature type="transmembrane region" description="Helical" evidence="2">
    <location>
        <begin position="277"/>
        <end position="300"/>
    </location>
</feature>
<feature type="transmembrane region" description="Helical" evidence="2">
    <location>
        <begin position="336"/>
        <end position="358"/>
    </location>
</feature>
<keyword evidence="2" id="KW-0472">Membrane</keyword>
<evidence type="ECO:0000256" key="1">
    <source>
        <dbReference type="SAM" id="MobiDB-lite"/>
    </source>
</evidence>
<feature type="transmembrane region" description="Helical" evidence="2">
    <location>
        <begin position="42"/>
        <end position="62"/>
    </location>
</feature>
<dbReference type="InterPro" id="IPR053001">
    <property type="entry name" value="MNNG_permease-like"/>
</dbReference>
<accession>A0A061BHP7</accession>
<feature type="transmembrane region" description="Helical" evidence="2">
    <location>
        <begin position="236"/>
        <end position="257"/>
    </location>
</feature>
<name>A0A061BHP7_RHOTO</name>
<keyword evidence="2" id="KW-0812">Transmembrane</keyword>